<organism evidence="1 2">
    <name type="scientific">Porites evermanni</name>
    <dbReference type="NCBI Taxonomy" id="104178"/>
    <lineage>
        <taxon>Eukaryota</taxon>
        <taxon>Metazoa</taxon>
        <taxon>Cnidaria</taxon>
        <taxon>Anthozoa</taxon>
        <taxon>Hexacorallia</taxon>
        <taxon>Scleractinia</taxon>
        <taxon>Fungiina</taxon>
        <taxon>Poritidae</taxon>
        <taxon>Porites</taxon>
    </lineage>
</organism>
<dbReference type="PANTHER" id="PTHR23105">
    <property type="entry name" value="RIBOSOMAL PROTEIN L7AE FAMILY MEMBER"/>
    <property type="match status" value="1"/>
</dbReference>
<dbReference type="Proteomes" id="UP001159427">
    <property type="component" value="Unassembled WGS sequence"/>
</dbReference>
<dbReference type="InterPro" id="IPR028364">
    <property type="entry name" value="Ribosomal_uL1/biogenesis"/>
</dbReference>
<dbReference type="CDD" id="cd00403">
    <property type="entry name" value="Ribosomal_L1"/>
    <property type="match status" value="1"/>
</dbReference>
<protein>
    <recommendedName>
        <fullName evidence="3">Ribosomal protein L1</fullName>
    </recommendedName>
</protein>
<gene>
    <name evidence="1" type="ORF">PEVE_00003233</name>
</gene>
<proteinExistence type="predicted"/>
<evidence type="ECO:0008006" key="3">
    <source>
        <dbReference type="Google" id="ProtNLM"/>
    </source>
</evidence>
<name>A0ABN8QBK6_9CNID</name>
<dbReference type="Gene3D" id="3.40.50.790">
    <property type="match status" value="1"/>
</dbReference>
<dbReference type="Pfam" id="PF00687">
    <property type="entry name" value="Ribosomal_L1"/>
    <property type="match status" value="1"/>
</dbReference>
<evidence type="ECO:0000313" key="1">
    <source>
        <dbReference type="EMBL" id="CAH3159500.1"/>
    </source>
</evidence>
<dbReference type="InterPro" id="IPR016095">
    <property type="entry name" value="Ribosomal_uL1_3-a/b-sand"/>
</dbReference>
<accession>A0ABN8QBK6</accession>
<sequence length="261" mass="29385">MADSGSKAIRESQLERKQVELAIPALMKHTDQKKGKQLHLLSDHDTILLILSLKKIPNPDKKPRKILLPHSLYSDDVEVCLFTKEESSKAKEMLKAKGVNVKKVVSLTKLRKNYHSFEAKRQLCSLYDVFICDEAIYHFLPRLLGKTFYSRKKFPVPVDLKKTNLKKELDKVLHCSLLSLGHGPCSALKVAHTGQSVEEAVENVVVAVSEIARIVPRGWNNIQSLNLKTTDSISLPIYTSLPEKSLALETSEPPKKKKKKA</sequence>
<keyword evidence="2" id="KW-1185">Reference proteome</keyword>
<comment type="caution">
    <text evidence="1">The sequence shown here is derived from an EMBL/GenBank/DDBJ whole genome shotgun (WGS) entry which is preliminary data.</text>
</comment>
<evidence type="ECO:0000313" key="2">
    <source>
        <dbReference type="Proteomes" id="UP001159427"/>
    </source>
</evidence>
<dbReference type="InterPro" id="IPR050257">
    <property type="entry name" value="eL8/uL1-like"/>
</dbReference>
<dbReference type="Gene3D" id="3.30.190.20">
    <property type="match status" value="1"/>
</dbReference>
<dbReference type="SUPFAM" id="SSF56808">
    <property type="entry name" value="Ribosomal protein L1"/>
    <property type="match status" value="1"/>
</dbReference>
<dbReference type="InterPro" id="IPR023674">
    <property type="entry name" value="Ribosomal_uL1-like"/>
</dbReference>
<dbReference type="EMBL" id="CALNXI010001193">
    <property type="protein sequence ID" value="CAH3159500.1"/>
    <property type="molecule type" value="Genomic_DNA"/>
</dbReference>
<reference evidence="1 2" key="1">
    <citation type="submission" date="2022-05" db="EMBL/GenBank/DDBJ databases">
        <authorList>
            <consortium name="Genoscope - CEA"/>
            <person name="William W."/>
        </authorList>
    </citation>
    <scope>NUCLEOTIDE SEQUENCE [LARGE SCALE GENOMIC DNA]</scope>
</reference>